<proteinExistence type="predicted"/>
<evidence type="ECO:0000313" key="1">
    <source>
        <dbReference type="EMBL" id="MDQ0514239.1"/>
    </source>
</evidence>
<sequence>MIYGEPSTEYSHYVLGKQHNFKKLFYIERHNMNDNLADPLILENHNVFEGDVFNLLSYNNKNYLVTTTANAEQGAQLNLVGLATNSFRNNKFQIFASSQPIGMGQRWISAFVINNELYANKTPHINGGLYKYSLPDLKQETKIVDGISLHKIGETTAAVYGYLDQQLFVRTTNYQTLRIINLTNPTQILEHNFQQEIKQILSGPKSVFVRLNDNSVYEIQNINNKKEQ</sequence>
<keyword evidence="2" id="KW-1185">Reference proteome</keyword>
<gene>
    <name evidence="1" type="ORF">J2Z62_000677</name>
</gene>
<dbReference type="EMBL" id="JAUSWO010000001">
    <property type="protein sequence ID" value="MDQ0514239.1"/>
    <property type="molecule type" value="Genomic_DNA"/>
</dbReference>
<reference evidence="1" key="1">
    <citation type="submission" date="2023-07" db="EMBL/GenBank/DDBJ databases">
        <title>Genomic Encyclopedia of Type Strains, Phase IV (KMG-IV): sequencing the most valuable type-strain genomes for metagenomic binning, comparative biology and taxonomic classification.</title>
        <authorList>
            <person name="Goeker M."/>
        </authorList>
    </citation>
    <scope>NUCLEOTIDE SEQUENCE [LARGE SCALE GENOMIC DNA]</scope>
    <source>
        <strain evidence="1">DSM 21204</strain>
    </source>
</reference>
<dbReference type="RefSeq" id="WP_256547072.1">
    <property type="nucleotide sequence ID" value="NZ_CP101809.1"/>
</dbReference>
<evidence type="ECO:0000313" key="2">
    <source>
        <dbReference type="Proteomes" id="UP001240643"/>
    </source>
</evidence>
<accession>A0ABU0LZV7</accession>
<evidence type="ECO:0008006" key="3">
    <source>
        <dbReference type="Google" id="ProtNLM"/>
    </source>
</evidence>
<dbReference type="Proteomes" id="UP001240643">
    <property type="component" value="Unassembled WGS sequence"/>
</dbReference>
<organism evidence="1 2">
    <name type="scientific">Mycoplasmoides fastidiosum</name>
    <dbReference type="NCBI Taxonomy" id="92758"/>
    <lineage>
        <taxon>Bacteria</taxon>
        <taxon>Bacillati</taxon>
        <taxon>Mycoplasmatota</taxon>
        <taxon>Mycoplasmoidales</taxon>
        <taxon>Mycoplasmoidaceae</taxon>
        <taxon>Mycoplasmoides</taxon>
    </lineage>
</organism>
<name>A0ABU0LZV7_9BACT</name>
<comment type="caution">
    <text evidence="1">The sequence shown here is derived from an EMBL/GenBank/DDBJ whole genome shotgun (WGS) entry which is preliminary data.</text>
</comment>
<protein>
    <recommendedName>
        <fullName evidence="3">DUF31 domain-containing protein</fullName>
    </recommendedName>
</protein>